<reference evidence="2 3" key="1">
    <citation type="journal article" date="2014" name="Int. J. Syst. Evol. Microbiol.">
        <title>Oceanisphaera profunda sp. nov., a marine bacterium isolated from deep-sea sediment, and emended description of the genus Oceanisphaera.</title>
        <authorList>
            <person name="Xu Z."/>
            <person name="Zhang X.Y."/>
            <person name="Su H.N."/>
            <person name="Yu Z.C."/>
            <person name="Liu C."/>
            <person name="Li H."/>
            <person name="Chen X.L."/>
            <person name="Song X.Y."/>
            <person name="Xie B.B."/>
            <person name="Qin Q.L."/>
            <person name="Zhou B.C."/>
            <person name="Shi M."/>
            <person name="Huang Y."/>
            <person name="Zhang Y.Z."/>
        </authorList>
    </citation>
    <scope>NUCLEOTIDE SEQUENCE [LARGE SCALE GENOMIC DNA]</scope>
    <source>
        <strain evidence="2 3">SM1222</strain>
    </source>
</reference>
<evidence type="ECO:0000259" key="1">
    <source>
        <dbReference type="PROSITE" id="PS50234"/>
    </source>
</evidence>
<dbReference type="InterPro" id="IPR002035">
    <property type="entry name" value="VWF_A"/>
</dbReference>
<evidence type="ECO:0000313" key="2">
    <source>
        <dbReference type="EMBL" id="ART83423.1"/>
    </source>
</evidence>
<accession>A0A1Y0D7A0</accession>
<dbReference type="Pfam" id="PF00092">
    <property type="entry name" value="VWA"/>
    <property type="match status" value="1"/>
</dbReference>
<dbReference type="RefSeq" id="WP_087037970.1">
    <property type="nucleotide sequence ID" value="NZ_CP021377.1"/>
</dbReference>
<sequence>MSYDLILANDLIENPSARCAVTMVLDTSASMSGSPIQQLNEGFQLFLNTLSEDEVAAYSVDVSVITAGGQVEQRLPFTSLSSIDNCEQFSANGMTPLGGAVDLALAQLEARKQQYKANGVAYYQPWLVIISDGEPNDNWRAAAAKARDLSANRKLVSLVIGVAGADMQILGEFSNRPAIGLQGVKFKEFFTWLSASMSRVSASSSTSAGVNLPPMDSWASI</sequence>
<gene>
    <name evidence="2" type="ORF">CBP31_12995</name>
</gene>
<keyword evidence="3" id="KW-1185">Reference proteome</keyword>
<dbReference type="PROSITE" id="PS50234">
    <property type="entry name" value="VWFA"/>
    <property type="match status" value="1"/>
</dbReference>
<dbReference type="SUPFAM" id="SSF53300">
    <property type="entry name" value="vWA-like"/>
    <property type="match status" value="1"/>
</dbReference>
<dbReference type="OrthoDB" id="9806395at2"/>
<proteinExistence type="predicted"/>
<dbReference type="GO" id="GO:0016740">
    <property type="term" value="F:transferase activity"/>
    <property type="evidence" value="ECO:0007669"/>
    <property type="project" value="UniProtKB-KW"/>
</dbReference>
<dbReference type="Gene3D" id="3.40.50.410">
    <property type="entry name" value="von Willebrand factor, type A domain"/>
    <property type="match status" value="1"/>
</dbReference>
<organism evidence="2 3">
    <name type="scientific">Oceanisphaera profunda</name>
    <dbReference type="NCBI Taxonomy" id="1416627"/>
    <lineage>
        <taxon>Bacteria</taxon>
        <taxon>Pseudomonadati</taxon>
        <taxon>Pseudomonadota</taxon>
        <taxon>Gammaproteobacteria</taxon>
        <taxon>Aeromonadales</taxon>
        <taxon>Aeromonadaceae</taxon>
        <taxon>Oceanisphaera</taxon>
    </lineage>
</organism>
<dbReference type="PIRSF" id="PIRSF020634">
    <property type="entry name" value="TerY_vWA"/>
    <property type="match status" value="1"/>
</dbReference>
<name>A0A1Y0D7A0_9GAMM</name>
<dbReference type="EMBL" id="CP021377">
    <property type="protein sequence ID" value="ART83423.1"/>
    <property type="molecule type" value="Genomic_DNA"/>
</dbReference>
<dbReference type="SMART" id="SM00327">
    <property type="entry name" value="VWA"/>
    <property type="match status" value="1"/>
</dbReference>
<protein>
    <submittedName>
        <fullName evidence="2">Glycosyl transferase family 2</fullName>
    </submittedName>
</protein>
<dbReference type="KEGG" id="opf:CBP31_12995"/>
<dbReference type="InterPro" id="IPR036465">
    <property type="entry name" value="vWFA_dom_sf"/>
</dbReference>
<dbReference type="Proteomes" id="UP000243937">
    <property type="component" value="Chromosome"/>
</dbReference>
<keyword evidence="2" id="KW-0808">Transferase</keyword>
<dbReference type="AlphaFoldDB" id="A0A1Y0D7A0"/>
<dbReference type="InterPro" id="IPR011392">
    <property type="entry name" value="Tellurite-R_TerY"/>
</dbReference>
<feature type="domain" description="VWFA" evidence="1">
    <location>
        <begin position="20"/>
        <end position="200"/>
    </location>
</feature>
<evidence type="ECO:0000313" key="3">
    <source>
        <dbReference type="Proteomes" id="UP000243937"/>
    </source>
</evidence>